<comment type="similarity">
    <text evidence="1">Belongs to the short-chain dehydrogenases/reductases (SDR) family.</text>
</comment>
<sequence length="182" mass="18827">MRIIVIGAGGTLGAAVSGKLEELGHEVVRASRSGPVRVDLTDTRTLDDLFSSVTGVDAVVCAAAHAPLKPLLDLTDADLSQVKLYGQLALFHRAVRHVRDGGSIVLTAGRFDGPLCKGAVGAMVNAALESFVETATPELPRGITATVVSPGWIAETLAALGRDPADGTPADQVAQSYVDFII</sequence>
<dbReference type="EMBL" id="JBHLZU010000021">
    <property type="protein sequence ID" value="MFB9907516.1"/>
    <property type="molecule type" value="Genomic_DNA"/>
</dbReference>
<accession>A0ABV6A6H2</accession>
<keyword evidence="4" id="KW-1185">Reference proteome</keyword>
<proteinExistence type="inferred from homology"/>
<name>A0ABV6A6H2_9PSEU</name>
<dbReference type="Proteomes" id="UP001589693">
    <property type="component" value="Unassembled WGS sequence"/>
</dbReference>
<dbReference type="PANTHER" id="PTHR43477">
    <property type="entry name" value="DIHYDROANTICAPSIN 7-DEHYDROGENASE"/>
    <property type="match status" value="1"/>
</dbReference>
<reference evidence="3 4" key="1">
    <citation type="submission" date="2024-09" db="EMBL/GenBank/DDBJ databases">
        <authorList>
            <person name="Sun Q."/>
            <person name="Mori K."/>
        </authorList>
    </citation>
    <scope>NUCLEOTIDE SEQUENCE [LARGE SCALE GENOMIC DNA]</scope>
    <source>
        <strain evidence="3 4">TBRC 7907</strain>
    </source>
</reference>
<protein>
    <submittedName>
        <fullName evidence="3">SDR family oxidoreductase</fullName>
    </submittedName>
</protein>
<comment type="caution">
    <text evidence="3">The sequence shown here is derived from an EMBL/GenBank/DDBJ whole genome shotgun (WGS) entry which is preliminary data.</text>
</comment>
<gene>
    <name evidence="3" type="ORF">ACFFQA_26590</name>
</gene>
<evidence type="ECO:0000256" key="2">
    <source>
        <dbReference type="ARBA" id="ARBA00023002"/>
    </source>
</evidence>
<dbReference type="SUPFAM" id="SSF51735">
    <property type="entry name" value="NAD(P)-binding Rossmann-fold domains"/>
    <property type="match status" value="1"/>
</dbReference>
<dbReference type="InterPro" id="IPR036291">
    <property type="entry name" value="NAD(P)-bd_dom_sf"/>
</dbReference>
<keyword evidence="2" id="KW-0560">Oxidoreductase</keyword>
<evidence type="ECO:0000313" key="4">
    <source>
        <dbReference type="Proteomes" id="UP001589693"/>
    </source>
</evidence>
<dbReference type="InterPro" id="IPR051122">
    <property type="entry name" value="SDR_DHRS6-like"/>
</dbReference>
<dbReference type="PANTHER" id="PTHR43477:SF1">
    <property type="entry name" value="DIHYDROANTICAPSIN 7-DEHYDROGENASE"/>
    <property type="match status" value="1"/>
</dbReference>
<evidence type="ECO:0000256" key="1">
    <source>
        <dbReference type="ARBA" id="ARBA00006484"/>
    </source>
</evidence>
<organism evidence="3 4">
    <name type="scientific">Allokutzneria oryzae</name>
    <dbReference type="NCBI Taxonomy" id="1378989"/>
    <lineage>
        <taxon>Bacteria</taxon>
        <taxon>Bacillati</taxon>
        <taxon>Actinomycetota</taxon>
        <taxon>Actinomycetes</taxon>
        <taxon>Pseudonocardiales</taxon>
        <taxon>Pseudonocardiaceae</taxon>
        <taxon>Allokutzneria</taxon>
    </lineage>
</organism>
<dbReference type="Pfam" id="PF13561">
    <property type="entry name" value="adh_short_C2"/>
    <property type="match status" value="1"/>
</dbReference>
<dbReference type="InterPro" id="IPR002347">
    <property type="entry name" value="SDR_fam"/>
</dbReference>
<evidence type="ECO:0000313" key="3">
    <source>
        <dbReference type="EMBL" id="MFB9907516.1"/>
    </source>
</evidence>
<dbReference type="RefSeq" id="WP_377857823.1">
    <property type="nucleotide sequence ID" value="NZ_JBHLZU010000021.1"/>
</dbReference>
<dbReference type="Gene3D" id="3.40.50.720">
    <property type="entry name" value="NAD(P)-binding Rossmann-like Domain"/>
    <property type="match status" value="1"/>
</dbReference>